<dbReference type="InterPro" id="IPR001173">
    <property type="entry name" value="Glyco_trans_2-like"/>
</dbReference>
<protein>
    <submittedName>
        <fullName evidence="3">Undecaprenyl-phosphate mannosyltransferase</fullName>
        <ecNumber evidence="3">2.4.1.54</ecNumber>
    </submittedName>
</protein>
<feature type="compositionally biased region" description="Basic and acidic residues" evidence="1">
    <location>
        <begin position="307"/>
        <end position="317"/>
    </location>
</feature>
<dbReference type="InterPro" id="IPR050256">
    <property type="entry name" value="Glycosyltransferase_2"/>
</dbReference>
<evidence type="ECO:0000313" key="4">
    <source>
        <dbReference type="Proteomes" id="UP000320421"/>
    </source>
</evidence>
<dbReference type="Pfam" id="PF00535">
    <property type="entry name" value="Glycos_transf_2"/>
    <property type="match status" value="1"/>
</dbReference>
<keyword evidence="4" id="KW-1185">Reference proteome</keyword>
<dbReference type="PANTHER" id="PTHR48090">
    <property type="entry name" value="UNDECAPRENYL-PHOSPHATE 4-DEOXY-4-FORMAMIDO-L-ARABINOSE TRANSFERASE-RELATED"/>
    <property type="match status" value="1"/>
</dbReference>
<dbReference type="CDD" id="cd04179">
    <property type="entry name" value="DPM_DPG-synthase_like"/>
    <property type="match status" value="1"/>
</dbReference>
<gene>
    <name evidence="3" type="ORF">HG66A1_27570</name>
</gene>
<dbReference type="RefSeq" id="WP_232106825.1">
    <property type="nucleotide sequence ID" value="NZ_CP036266.1"/>
</dbReference>
<sequence>MLDSSTSTDSNQSVAVPVFAPDSAEMMAQFQNLEPLLAEIEQAYTPQTDTPPAPAEPVPTTGKTVVVMPAYNAASTLLKTLADLPQNVVDEIILVDDGSTDATVDLALREGLTVIRHKENRGYGGNQKTCYQYALEHGAEYIVMLHPDYQYDSRVVGLAVELLKLDICDVVMGSRIRTRKEALAGGMPAWKYLANRMLTITENIALGQNLGDFHSGFRAYRREVLETIPFERNSNDFVFDSQFLAQAVHFQFRMGDIPVPVRYFPEASSINFRRCVKYGICTLAVLARFWAQRLRIRPSKIFFSKRTDSDTENREELQQASQKKTGTPEN</sequence>
<feature type="region of interest" description="Disordered" evidence="1">
    <location>
        <begin position="307"/>
        <end position="330"/>
    </location>
</feature>
<proteinExistence type="predicted"/>
<feature type="domain" description="Glycosyltransferase 2-like" evidence="2">
    <location>
        <begin position="66"/>
        <end position="227"/>
    </location>
</feature>
<dbReference type="Proteomes" id="UP000320421">
    <property type="component" value="Chromosome"/>
</dbReference>
<dbReference type="Gene3D" id="3.90.550.10">
    <property type="entry name" value="Spore Coat Polysaccharide Biosynthesis Protein SpsA, Chain A"/>
    <property type="match status" value="1"/>
</dbReference>
<dbReference type="PANTHER" id="PTHR48090:SF7">
    <property type="entry name" value="RFBJ PROTEIN"/>
    <property type="match status" value="1"/>
</dbReference>
<dbReference type="InterPro" id="IPR029044">
    <property type="entry name" value="Nucleotide-diphossugar_trans"/>
</dbReference>
<evidence type="ECO:0000256" key="1">
    <source>
        <dbReference type="SAM" id="MobiDB-lite"/>
    </source>
</evidence>
<evidence type="ECO:0000313" key="3">
    <source>
        <dbReference type="EMBL" id="QDT20965.1"/>
    </source>
</evidence>
<dbReference type="EMBL" id="CP036266">
    <property type="protein sequence ID" value="QDT20965.1"/>
    <property type="molecule type" value="Genomic_DNA"/>
</dbReference>
<dbReference type="SUPFAM" id="SSF53448">
    <property type="entry name" value="Nucleotide-diphospho-sugar transferases"/>
    <property type="match status" value="1"/>
</dbReference>
<feature type="compositionally biased region" description="Polar residues" evidence="1">
    <location>
        <begin position="318"/>
        <end position="330"/>
    </location>
</feature>
<dbReference type="GO" id="GO:0047267">
    <property type="term" value="F:undecaprenyl-phosphate mannosyltransferase activity"/>
    <property type="evidence" value="ECO:0007669"/>
    <property type="project" value="UniProtKB-EC"/>
</dbReference>
<accession>A0A517PNL1</accession>
<dbReference type="EC" id="2.4.1.54" evidence="3"/>
<keyword evidence="3" id="KW-0808">Transferase</keyword>
<keyword evidence="3" id="KW-0328">Glycosyltransferase</keyword>
<dbReference type="AlphaFoldDB" id="A0A517PNL1"/>
<organism evidence="3 4">
    <name type="scientific">Gimesia chilikensis</name>
    <dbReference type="NCBI Taxonomy" id="2605989"/>
    <lineage>
        <taxon>Bacteria</taxon>
        <taxon>Pseudomonadati</taxon>
        <taxon>Planctomycetota</taxon>
        <taxon>Planctomycetia</taxon>
        <taxon>Planctomycetales</taxon>
        <taxon>Planctomycetaceae</taxon>
        <taxon>Gimesia</taxon>
    </lineage>
</organism>
<reference evidence="3 4" key="1">
    <citation type="submission" date="2019-02" db="EMBL/GenBank/DDBJ databases">
        <title>Deep-cultivation of Planctomycetes and their phenomic and genomic characterization uncovers novel biology.</title>
        <authorList>
            <person name="Wiegand S."/>
            <person name="Jogler M."/>
            <person name="Boedeker C."/>
            <person name="Pinto D."/>
            <person name="Vollmers J."/>
            <person name="Rivas-Marin E."/>
            <person name="Kohn T."/>
            <person name="Peeters S.H."/>
            <person name="Heuer A."/>
            <person name="Rast P."/>
            <person name="Oberbeckmann S."/>
            <person name="Bunk B."/>
            <person name="Jeske O."/>
            <person name="Meyerdierks A."/>
            <person name="Storesund J.E."/>
            <person name="Kallscheuer N."/>
            <person name="Luecker S."/>
            <person name="Lage O.M."/>
            <person name="Pohl T."/>
            <person name="Merkel B.J."/>
            <person name="Hornburger P."/>
            <person name="Mueller R.-W."/>
            <person name="Bruemmer F."/>
            <person name="Labrenz M."/>
            <person name="Spormann A.M."/>
            <person name="Op den Camp H."/>
            <person name="Overmann J."/>
            <person name="Amann R."/>
            <person name="Jetten M.S.M."/>
            <person name="Mascher T."/>
            <person name="Medema M.H."/>
            <person name="Devos D.P."/>
            <person name="Kaster A.-K."/>
            <person name="Ovreas L."/>
            <person name="Rohde M."/>
            <person name="Galperin M.Y."/>
            <person name="Jogler C."/>
        </authorList>
    </citation>
    <scope>NUCLEOTIDE SEQUENCE [LARGE SCALE GENOMIC DNA]</scope>
    <source>
        <strain evidence="3 4">HG66A1</strain>
    </source>
</reference>
<evidence type="ECO:0000259" key="2">
    <source>
        <dbReference type="Pfam" id="PF00535"/>
    </source>
</evidence>
<name>A0A517PNL1_9PLAN</name>